<evidence type="ECO:0000313" key="3">
    <source>
        <dbReference type="EMBL" id="RGP57184.1"/>
    </source>
</evidence>
<proteinExistence type="predicted"/>
<dbReference type="RefSeq" id="WP_235827243.1">
    <property type="nucleotide sequence ID" value="NZ_LMAZ01000001.1"/>
</dbReference>
<feature type="compositionally biased region" description="Low complexity" evidence="2">
    <location>
        <begin position="15"/>
        <end position="29"/>
    </location>
</feature>
<reference evidence="3 4" key="1">
    <citation type="journal article" date="2018" name="Syst. Appl. Microbiol.">
        <title>Pseudomonas gallaeciensis sp. nov., isolated from crude-oil-contaminated intertidal sand samples after the Prestige oil spill.</title>
        <authorList>
            <person name="Mulet M."/>
            <person name="Sanchez D."/>
            <person name="Rodriguez A.C."/>
            <person name="Nogales B."/>
            <person name="Bosch R."/>
            <person name="Busquets A."/>
            <person name="Gomila M."/>
            <person name="Lalucat J."/>
            <person name="Garcia-Valdes E."/>
        </authorList>
    </citation>
    <scope>NUCLEOTIDE SEQUENCE [LARGE SCALE GENOMIC DNA]</scope>
    <source>
        <strain evidence="3 4">V113</strain>
    </source>
</reference>
<feature type="region of interest" description="Disordered" evidence="2">
    <location>
        <begin position="1"/>
        <end position="63"/>
    </location>
</feature>
<feature type="coiled-coil region" evidence="1">
    <location>
        <begin position="69"/>
        <end position="103"/>
    </location>
</feature>
<dbReference type="AlphaFoldDB" id="A0A395RAM5"/>
<protein>
    <recommendedName>
        <fullName evidence="5">FlxA-like protein</fullName>
    </recommendedName>
</protein>
<gene>
    <name evidence="3" type="ORF">ASB58_07640</name>
</gene>
<dbReference type="Proteomes" id="UP000265411">
    <property type="component" value="Unassembled WGS sequence"/>
</dbReference>
<sequence>MRIGDLTWSNPTPPSAEASATPTTEGTAPLKSNRDIAESVKVSLSERAERTQQSRSTEDIDDSDLPQLIKRLLKQIRELKQQIAELQQQMAELARQQGLTDEERATRLDGLRTELTSLSSALTSAYSALAKAMKQQNLSDEQRTNVLQLMNA</sequence>
<accession>A0A395RAM5</accession>
<feature type="compositionally biased region" description="Basic and acidic residues" evidence="2">
    <location>
        <begin position="32"/>
        <end position="58"/>
    </location>
</feature>
<organism evidence="3 4">
    <name type="scientific">Pseudomonas abyssi</name>
    <dbReference type="NCBI Taxonomy" id="170540"/>
    <lineage>
        <taxon>Bacteria</taxon>
        <taxon>Pseudomonadati</taxon>
        <taxon>Pseudomonadota</taxon>
        <taxon>Gammaproteobacteria</taxon>
        <taxon>Pseudomonadales</taxon>
        <taxon>Pseudomonadaceae</taxon>
        <taxon>Pseudomonas</taxon>
    </lineage>
</organism>
<comment type="caution">
    <text evidence="3">The sequence shown here is derived from an EMBL/GenBank/DDBJ whole genome shotgun (WGS) entry which is preliminary data.</text>
</comment>
<dbReference type="EMBL" id="LMAZ01000001">
    <property type="protein sequence ID" value="RGP57184.1"/>
    <property type="molecule type" value="Genomic_DNA"/>
</dbReference>
<evidence type="ECO:0000256" key="2">
    <source>
        <dbReference type="SAM" id="MobiDB-lite"/>
    </source>
</evidence>
<name>A0A395RAM5_9PSED</name>
<keyword evidence="4" id="KW-1185">Reference proteome</keyword>
<keyword evidence="1" id="KW-0175">Coiled coil</keyword>
<evidence type="ECO:0000256" key="1">
    <source>
        <dbReference type="SAM" id="Coils"/>
    </source>
</evidence>
<evidence type="ECO:0008006" key="5">
    <source>
        <dbReference type="Google" id="ProtNLM"/>
    </source>
</evidence>
<evidence type="ECO:0000313" key="4">
    <source>
        <dbReference type="Proteomes" id="UP000265411"/>
    </source>
</evidence>